<reference evidence="2" key="1">
    <citation type="journal article" date="2022" name="Cell">
        <title>Design, construction, and in vivo augmentation of a complex gut microbiome.</title>
        <authorList>
            <person name="Cheng A.G."/>
            <person name="Ho P.Y."/>
            <person name="Aranda-Diaz A."/>
            <person name="Jain S."/>
            <person name="Yu F.B."/>
            <person name="Meng X."/>
            <person name="Wang M."/>
            <person name="Iakiviak M."/>
            <person name="Nagashima K."/>
            <person name="Zhao A."/>
            <person name="Murugkar P."/>
            <person name="Patil A."/>
            <person name="Atabakhsh K."/>
            <person name="Weakley A."/>
            <person name="Yan J."/>
            <person name="Brumbaugh A.R."/>
            <person name="Higginbottom S."/>
            <person name="Dimas A."/>
            <person name="Shiver A.L."/>
            <person name="Deutschbauer A."/>
            <person name="Neff N."/>
            <person name="Sonnenburg J.L."/>
            <person name="Huang K.C."/>
            <person name="Fischbach M.A."/>
        </authorList>
    </citation>
    <scope>NUCLEOTIDE SEQUENCE</scope>
    <source>
        <strain evidence="2">DSM 19829</strain>
    </source>
</reference>
<feature type="transmembrane region" description="Helical" evidence="1">
    <location>
        <begin position="100"/>
        <end position="120"/>
    </location>
</feature>
<sequence>MDRTEFLEALREKLKEGMSERDISEQVNYYSKYILDEVRGGKPESQVLEELGNPTLLARTILDTHGQMEDDPAAENIQQNHQNGGQSRERSWSIKTDRNWGCIVAAVVVVLVLGIVLWLVGSIFRFLSPILVPVLIILLITSSLKKR</sequence>
<evidence type="ECO:0000313" key="2">
    <source>
        <dbReference type="EMBL" id="UWP60561.1"/>
    </source>
</evidence>
<keyword evidence="1" id="KW-0472">Membrane</keyword>
<feature type="transmembrane region" description="Helical" evidence="1">
    <location>
        <begin position="126"/>
        <end position="144"/>
    </location>
</feature>
<proteinExistence type="predicted"/>
<keyword evidence="1" id="KW-0812">Transmembrane</keyword>
<gene>
    <name evidence="2" type="ORF">NQ502_05905</name>
</gene>
<dbReference type="RefSeq" id="WP_049898574.1">
    <property type="nucleotide sequence ID" value="NZ_CABLBR010000002.1"/>
</dbReference>
<keyword evidence="1" id="KW-1133">Transmembrane helix</keyword>
<protein>
    <recommendedName>
        <fullName evidence="4">DUF1700 domain-containing protein</fullName>
    </recommendedName>
</protein>
<keyword evidence="3" id="KW-1185">Reference proteome</keyword>
<dbReference type="EMBL" id="CP102290">
    <property type="protein sequence ID" value="UWP60561.1"/>
    <property type="molecule type" value="Genomic_DNA"/>
</dbReference>
<dbReference type="Pfam" id="PF22564">
    <property type="entry name" value="HAAS"/>
    <property type="match status" value="1"/>
</dbReference>
<evidence type="ECO:0000256" key="1">
    <source>
        <dbReference type="SAM" id="Phobius"/>
    </source>
</evidence>
<evidence type="ECO:0008006" key="4">
    <source>
        <dbReference type="Google" id="ProtNLM"/>
    </source>
</evidence>
<evidence type="ECO:0000313" key="3">
    <source>
        <dbReference type="Proteomes" id="UP001060164"/>
    </source>
</evidence>
<accession>A0ABY5VKQ8</accession>
<dbReference type="Proteomes" id="UP001060164">
    <property type="component" value="Chromosome"/>
</dbReference>
<name>A0ABY5VKQ8_9FIRM</name>
<organism evidence="2 3">
    <name type="scientific">Ruminococcus gauvreauii</name>
    <dbReference type="NCBI Taxonomy" id="438033"/>
    <lineage>
        <taxon>Bacteria</taxon>
        <taxon>Bacillati</taxon>
        <taxon>Bacillota</taxon>
        <taxon>Clostridia</taxon>
        <taxon>Eubacteriales</taxon>
        <taxon>Oscillospiraceae</taxon>
        <taxon>Ruminococcus</taxon>
    </lineage>
</organism>